<proteinExistence type="predicted"/>
<evidence type="ECO:0000313" key="2">
    <source>
        <dbReference type="Proteomes" id="UP001187192"/>
    </source>
</evidence>
<comment type="caution">
    <text evidence="1">The sequence shown here is derived from an EMBL/GenBank/DDBJ whole genome shotgun (WGS) entry which is preliminary data.</text>
</comment>
<dbReference type="AlphaFoldDB" id="A0AA88ABX9"/>
<name>A0AA88ABX9_FICCA</name>
<protein>
    <recommendedName>
        <fullName evidence="3">F-box protein</fullName>
    </recommendedName>
</protein>
<sequence>MSCIGVEFLEGEAGYEPIGIAGFDLVDEVFKDIIRIPASLKSCEAVLLEEDHRMELRVIKEYGVEESWTKLYHLNLSRLFNNPSCYIHMFEVGFHGELILHENRRLIVLRPSSEEDFDISFYRDDVQFDYAFANYRESLVQIDHWD</sequence>
<evidence type="ECO:0008006" key="3">
    <source>
        <dbReference type="Google" id="ProtNLM"/>
    </source>
</evidence>
<dbReference type="EMBL" id="BTGU01000033">
    <property type="protein sequence ID" value="GMN50402.1"/>
    <property type="molecule type" value="Genomic_DNA"/>
</dbReference>
<evidence type="ECO:0000313" key="1">
    <source>
        <dbReference type="EMBL" id="GMN50402.1"/>
    </source>
</evidence>
<reference evidence="1" key="1">
    <citation type="submission" date="2023-07" db="EMBL/GenBank/DDBJ databases">
        <title>draft genome sequence of fig (Ficus carica).</title>
        <authorList>
            <person name="Takahashi T."/>
            <person name="Nishimura K."/>
        </authorList>
    </citation>
    <scope>NUCLEOTIDE SEQUENCE</scope>
</reference>
<accession>A0AA88ABX9</accession>
<keyword evidence="2" id="KW-1185">Reference proteome</keyword>
<gene>
    <name evidence="1" type="ORF">TIFTF001_019572</name>
</gene>
<dbReference type="Proteomes" id="UP001187192">
    <property type="component" value="Unassembled WGS sequence"/>
</dbReference>
<organism evidence="1 2">
    <name type="scientific">Ficus carica</name>
    <name type="common">Common fig</name>
    <dbReference type="NCBI Taxonomy" id="3494"/>
    <lineage>
        <taxon>Eukaryota</taxon>
        <taxon>Viridiplantae</taxon>
        <taxon>Streptophyta</taxon>
        <taxon>Embryophyta</taxon>
        <taxon>Tracheophyta</taxon>
        <taxon>Spermatophyta</taxon>
        <taxon>Magnoliopsida</taxon>
        <taxon>eudicotyledons</taxon>
        <taxon>Gunneridae</taxon>
        <taxon>Pentapetalae</taxon>
        <taxon>rosids</taxon>
        <taxon>fabids</taxon>
        <taxon>Rosales</taxon>
        <taxon>Moraceae</taxon>
        <taxon>Ficeae</taxon>
        <taxon>Ficus</taxon>
    </lineage>
</organism>